<accession>F8KTC9</accession>
<name>F8KTC9_HELBC</name>
<dbReference type="RefSeq" id="WP_013890512.1">
    <property type="nucleotide sequence ID" value="NC_015674.1"/>
</dbReference>
<dbReference type="Proteomes" id="UP000008387">
    <property type="component" value="Chromosome"/>
</dbReference>
<proteinExistence type="predicted"/>
<sequence length="65" mass="7179">MIKILCDASLTSGLGHLRRCQKLQNLLAALNFKTRLFAPHSLADKPLNWLENSPLGASDYVIVDS</sequence>
<gene>
    <name evidence="1" type="ordered locus">HBZC1_10940</name>
</gene>
<dbReference type="KEGG" id="hbi:HBZC1_10940"/>
<evidence type="ECO:0000313" key="1">
    <source>
        <dbReference type="EMBL" id="CCB80080.1"/>
    </source>
</evidence>
<dbReference type="AlphaFoldDB" id="F8KTC9"/>
<dbReference type="STRING" id="1002804.HBZC1_10940"/>
<organism evidence="1 2">
    <name type="scientific">Helicobacter bizzozeronii (strain CIII-1)</name>
    <dbReference type="NCBI Taxonomy" id="1002804"/>
    <lineage>
        <taxon>Bacteria</taxon>
        <taxon>Pseudomonadati</taxon>
        <taxon>Campylobacterota</taxon>
        <taxon>Epsilonproteobacteria</taxon>
        <taxon>Campylobacterales</taxon>
        <taxon>Helicobacteraceae</taxon>
        <taxon>Helicobacter</taxon>
    </lineage>
</organism>
<protein>
    <submittedName>
        <fullName evidence="1">Uncharacterized protein</fullName>
    </submittedName>
</protein>
<reference evidence="1 2" key="1">
    <citation type="journal article" date="2011" name="J. Bacteriol.">
        <title>Genome sequence of Helicobacter bizzozeronii strain CIII-1, an isolate from human gastric mucosa.</title>
        <authorList>
            <person name="Schott T."/>
            <person name="Rossi M."/>
            <person name="Hanninen M.L."/>
        </authorList>
    </citation>
    <scope>NUCLEOTIDE SEQUENCE [LARGE SCALE GENOMIC DNA]</scope>
    <source>
        <strain evidence="1 2">CIII-1</strain>
    </source>
</reference>
<dbReference type="EMBL" id="FR871757">
    <property type="protein sequence ID" value="CCB80080.1"/>
    <property type="molecule type" value="Genomic_DNA"/>
</dbReference>
<evidence type="ECO:0000313" key="2">
    <source>
        <dbReference type="Proteomes" id="UP000008387"/>
    </source>
</evidence>
<dbReference type="HOGENOM" id="CLU_2843801_0_0_7"/>
<keyword evidence="2" id="KW-1185">Reference proteome</keyword>